<feature type="domain" description="BIG2" evidence="2">
    <location>
        <begin position="24"/>
        <end position="115"/>
    </location>
</feature>
<feature type="chain" id="PRO_5018095512" description="BIG2 domain-containing protein" evidence="1">
    <location>
        <begin position="27"/>
        <end position="141"/>
    </location>
</feature>
<name>A0A3P1XC13_TANFO</name>
<organism evidence="3 4">
    <name type="scientific">Tannerella forsythia</name>
    <name type="common">Bacteroides forsythus</name>
    <dbReference type="NCBI Taxonomy" id="28112"/>
    <lineage>
        <taxon>Bacteria</taxon>
        <taxon>Pseudomonadati</taxon>
        <taxon>Bacteroidota</taxon>
        <taxon>Bacteroidia</taxon>
        <taxon>Bacteroidales</taxon>
        <taxon>Tannerellaceae</taxon>
        <taxon>Tannerella</taxon>
    </lineage>
</organism>
<dbReference type="AlphaFoldDB" id="A0A3P1XC13"/>
<dbReference type="Gene3D" id="2.60.40.1080">
    <property type="match status" value="1"/>
</dbReference>
<dbReference type="SUPFAM" id="SSF49373">
    <property type="entry name" value="Invasin/intimin cell-adhesion fragments"/>
    <property type="match status" value="1"/>
</dbReference>
<dbReference type="Proteomes" id="UP000278609">
    <property type="component" value="Unassembled WGS sequence"/>
</dbReference>
<dbReference type="Pfam" id="PF02368">
    <property type="entry name" value="Big_2"/>
    <property type="match status" value="1"/>
</dbReference>
<sequence>MTRKAFYSIIILVAFFATMFVTGAYAQVSVSPTTMNLKVGQKATLTVSTRVGDMYRVKSLDPSVASVSDATGHYTQSFTVTAVARGTTKIRVSQFHYVAECTVTVRDNTPDVWPTSATLEYPALTLKVGQRLPIRATVLPA</sequence>
<feature type="non-terminal residue" evidence="3">
    <location>
        <position position="141"/>
    </location>
</feature>
<comment type="caution">
    <text evidence="3">The sequence shown here is derived from an EMBL/GenBank/DDBJ whole genome shotgun (WGS) entry which is preliminary data.</text>
</comment>
<protein>
    <recommendedName>
        <fullName evidence="2">BIG2 domain-containing protein</fullName>
    </recommendedName>
</protein>
<evidence type="ECO:0000313" key="3">
    <source>
        <dbReference type="EMBL" id="RRD56269.1"/>
    </source>
</evidence>
<dbReference type="EMBL" id="RQYS01000118">
    <property type="protein sequence ID" value="RRD56269.1"/>
    <property type="molecule type" value="Genomic_DNA"/>
</dbReference>
<dbReference type="RefSeq" id="WP_185711580.1">
    <property type="nucleotide sequence ID" value="NZ_RQYS01000118.1"/>
</dbReference>
<dbReference type="InterPro" id="IPR008964">
    <property type="entry name" value="Invasin/intimin_cell_adhesion"/>
</dbReference>
<accession>A0A3P1XC13</accession>
<proteinExistence type="predicted"/>
<feature type="signal peptide" evidence="1">
    <location>
        <begin position="1"/>
        <end position="26"/>
    </location>
</feature>
<reference evidence="3 4" key="1">
    <citation type="submission" date="2018-11" db="EMBL/GenBank/DDBJ databases">
        <title>Genomes From Bacteria Associated with the Canine Oral Cavity: a Test Case for Automated Genome-Based Taxonomic Assignment.</title>
        <authorList>
            <person name="Coil D.A."/>
            <person name="Jospin G."/>
            <person name="Darling A.E."/>
            <person name="Wallis C."/>
            <person name="Davis I.J."/>
            <person name="Harris S."/>
            <person name="Eisen J.A."/>
            <person name="Holcombe L.J."/>
            <person name="O'Flynn C."/>
        </authorList>
    </citation>
    <scope>NUCLEOTIDE SEQUENCE [LARGE SCALE GENOMIC DNA]</scope>
    <source>
        <strain evidence="3 4">OH2617_COT-023</strain>
    </source>
</reference>
<dbReference type="SMART" id="SM00635">
    <property type="entry name" value="BID_2"/>
    <property type="match status" value="1"/>
</dbReference>
<evidence type="ECO:0000313" key="4">
    <source>
        <dbReference type="Proteomes" id="UP000278609"/>
    </source>
</evidence>
<evidence type="ECO:0000259" key="2">
    <source>
        <dbReference type="SMART" id="SM00635"/>
    </source>
</evidence>
<evidence type="ECO:0000256" key="1">
    <source>
        <dbReference type="SAM" id="SignalP"/>
    </source>
</evidence>
<dbReference type="InterPro" id="IPR003343">
    <property type="entry name" value="Big_2"/>
</dbReference>
<keyword evidence="1" id="KW-0732">Signal</keyword>
<gene>
    <name evidence="3" type="ORF">EII40_13880</name>
</gene>